<feature type="compositionally biased region" description="Low complexity" evidence="10">
    <location>
        <begin position="410"/>
        <end position="419"/>
    </location>
</feature>
<comment type="subcellular location">
    <subcellularLocation>
        <location evidence="1">Nucleus</location>
    </subcellularLocation>
</comment>
<feature type="compositionally biased region" description="Polar residues" evidence="10">
    <location>
        <begin position="234"/>
        <end position="249"/>
    </location>
</feature>
<dbReference type="PANTHER" id="PTHR15970:SF2">
    <property type="entry name" value="ELL-ASSOCIATED FACTOR EAF"/>
    <property type="match status" value="1"/>
</dbReference>
<feature type="compositionally biased region" description="Polar residues" evidence="10">
    <location>
        <begin position="162"/>
        <end position="175"/>
    </location>
</feature>
<feature type="compositionally biased region" description="Polar residues" evidence="10">
    <location>
        <begin position="322"/>
        <end position="332"/>
    </location>
</feature>
<feature type="compositionally biased region" description="Low complexity" evidence="10">
    <location>
        <begin position="442"/>
        <end position="459"/>
    </location>
</feature>
<feature type="compositionally biased region" description="Low complexity" evidence="10">
    <location>
        <begin position="351"/>
        <end position="360"/>
    </location>
</feature>
<comment type="similarity">
    <text evidence="2">Belongs to the EAF family.</text>
</comment>
<sequence length="459" mass="48141">MSALADFAHKFGSQSRELKIGQSFFNDNDSVFHTVRYDFVPASVDPNKTSAVDFGQNGKVTVTMPNLEGSGTTESVYQGQRKPHQKECVLIINNETGDMVLEKLNTSMIVKKARLRQEDLTGKSLALNKSGNGLGVAANGSSSSASSTVSQSKISMNDKKNSTVGVSGSLKSGQSVHAAAKHSKQSPPQLSNSNSAATAQPPARSNGFHPKTPSPPSMPIFSANKGPLLRAPNGSVNNGGNVDANSEWNGHSKAKPKGTESSNKSKRLKSATHANRLSEDSSSDSSDGGNSDQESSSSPSSESSSDDDDEAPSSEKPVAANSRPNTLSMPTLSMPTSLVALSCLPDSLANVSQQSNNVQSPQTLSASNDIKRPSSTVGLTLSEVSDSSDDEGDPKSFNASSNKIEQPLKSSSVFTSESSKPFPDSMPKFPPASTFPSMPKFSQLSQDLQLSESGSDSDD</sequence>
<evidence type="ECO:0000256" key="5">
    <source>
        <dbReference type="ARBA" id="ARBA00023015"/>
    </source>
</evidence>
<feature type="region of interest" description="Disordered" evidence="10">
    <location>
        <begin position="351"/>
        <end position="459"/>
    </location>
</feature>
<name>A0A9Q0MGF0_BLOTA</name>
<evidence type="ECO:0000256" key="1">
    <source>
        <dbReference type="ARBA" id="ARBA00004123"/>
    </source>
</evidence>
<dbReference type="OMA" id="ESVYQGQ"/>
<feature type="compositionally biased region" description="Low complexity" evidence="10">
    <location>
        <begin position="283"/>
        <end position="303"/>
    </location>
</feature>
<dbReference type="GO" id="GO:0003711">
    <property type="term" value="F:transcription elongation factor activity"/>
    <property type="evidence" value="ECO:0007669"/>
    <property type="project" value="TreeGrafter"/>
</dbReference>
<keyword evidence="4" id="KW-0597">Phosphoprotein</keyword>
<evidence type="ECO:0000256" key="8">
    <source>
        <dbReference type="ARBA" id="ARBA00023242"/>
    </source>
</evidence>
<keyword evidence="7" id="KW-0804">Transcription</keyword>
<dbReference type="GO" id="GO:0032783">
    <property type="term" value="C:super elongation complex"/>
    <property type="evidence" value="ECO:0007669"/>
    <property type="project" value="InterPro"/>
</dbReference>
<dbReference type="PANTHER" id="PTHR15970">
    <property type="entry name" value="ELL-ASSOCIATED FACTOR EAF"/>
    <property type="match status" value="1"/>
</dbReference>
<gene>
    <name evidence="12" type="ORF">RDWZM_003874</name>
</gene>
<feature type="compositionally biased region" description="Polar residues" evidence="10">
    <location>
        <begin position="185"/>
        <end position="198"/>
    </location>
</feature>
<feature type="compositionally biased region" description="Polar residues" evidence="10">
    <location>
        <begin position="361"/>
        <end position="379"/>
    </location>
</feature>
<keyword evidence="13" id="KW-1185">Reference proteome</keyword>
<keyword evidence="5" id="KW-0805">Transcription regulation</keyword>
<keyword evidence="6" id="KW-0010">Activator</keyword>
<comment type="function">
    <text evidence="9">Promotes transcriptional elongation by Su(Tpl)/ELL. Essential for development.</text>
</comment>
<feature type="domain" description="Transcription elongation factor Eaf N-terminal" evidence="11">
    <location>
        <begin position="17"/>
        <end position="114"/>
    </location>
</feature>
<evidence type="ECO:0000256" key="10">
    <source>
        <dbReference type="SAM" id="MobiDB-lite"/>
    </source>
</evidence>
<evidence type="ECO:0000259" key="11">
    <source>
        <dbReference type="Pfam" id="PF09816"/>
    </source>
</evidence>
<dbReference type="Pfam" id="PF09816">
    <property type="entry name" value="EAF"/>
    <property type="match status" value="1"/>
</dbReference>
<organism evidence="12 13">
    <name type="scientific">Blomia tropicalis</name>
    <name type="common">Mite</name>
    <dbReference type="NCBI Taxonomy" id="40697"/>
    <lineage>
        <taxon>Eukaryota</taxon>
        <taxon>Metazoa</taxon>
        <taxon>Ecdysozoa</taxon>
        <taxon>Arthropoda</taxon>
        <taxon>Chelicerata</taxon>
        <taxon>Arachnida</taxon>
        <taxon>Acari</taxon>
        <taxon>Acariformes</taxon>
        <taxon>Sarcoptiformes</taxon>
        <taxon>Astigmata</taxon>
        <taxon>Glycyphagoidea</taxon>
        <taxon>Echimyopodidae</taxon>
        <taxon>Blomia</taxon>
    </lineage>
</organism>
<dbReference type="GO" id="GO:0006368">
    <property type="term" value="P:transcription elongation by RNA polymerase II"/>
    <property type="evidence" value="ECO:0007669"/>
    <property type="project" value="InterPro"/>
</dbReference>
<evidence type="ECO:0000256" key="3">
    <source>
        <dbReference type="ARBA" id="ARBA00021452"/>
    </source>
</evidence>
<evidence type="ECO:0000256" key="6">
    <source>
        <dbReference type="ARBA" id="ARBA00023159"/>
    </source>
</evidence>
<accession>A0A9Q0MGF0</accession>
<feature type="compositionally biased region" description="Low complexity" evidence="10">
    <location>
        <begin position="141"/>
        <end position="155"/>
    </location>
</feature>
<reference evidence="12" key="1">
    <citation type="submission" date="2022-12" db="EMBL/GenBank/DDBJ databases">
        <title>Genome assemblies of Blomia tropicalis.</title>
        <authorList>
            <person name="Cui Y."/>
        </authorList>
    </citation>
    <scope>NUCLEOTIDE SEQUENCE</scope>
    <source>
        <tissue evidence="12">Adult mites</tissue>
    </source>
</reference>
<dbReference type="InterPro" id="IPR027093">
    <property type="entry name" value="EAF_fam"/>
</dbReference>
<evidence type="ECO:0000256" key="2">
    <source>
        <dbReference type="ARBA" id="ARBA00007798"/>
    </source>
</evidence>
<evidence type="ECO:0000256" key="4">
    <source>
        <dbReference type="ARBA" id="ARBA00022553"/>
    </source>
</evidence>
<dbReference type="EMBL" id="JAPWDV010000001">
    <property type="protein sequence ID" value="KAJ6225329.1"/>
    <property type="molecule type" value="Genomic_DNA"/>
</dbReference>
<dbReference type="AlphaFoldDB" id="A0A9Q0MGF0"/>
<evidence type="ECO:0000256" key="9">
    <source>
        <dbReference type="ARBA" id="ARBA00025617"/>
    </source>
</evidence>
<dbReference type="InterPro" id="IPR019194">
    <property type="entry name" value="Tscrpt_elong_fac_Eaf_N"/>
</dbReference>
<comment type="caution">
    <text evidence="12">The sequence shown here is derived from an EMBL/GenBank/DDBJ whole genome shotgun (WGS) entry which is preliminary data.</text>
</comment>
<feature type="region of interest" description="Disordered" evidence="10">
    <location>
        <begin position="135"/>
        <end position="332"/>
    </location>
</feature>
<proteinExistence type="inferred from homology"/>
<keyword evidence="8" id="KW-0539">Nucleus</keyword>
<protein>
    <recommendedName>
        <fullName evidence="3">Ell-associated factor Eaf</fullName>
    </recommendedName>
</protein>
<evidence type="ECO:0000313" key="12">
    <source>
        <dbReference type="EMBL" id="KAJ6225329.1"/>
    </source>
</evidence>
<evidence type="ECO:0000256" key="7">
    <source>
        <dbReference type="ARBA" id="ARBA00023163"/>
    </source>
</evidence>
<dbReference type="Proteomes" id="UP001142055">
    <property type="component" value="Chromosome 1"/>
</dbReference>
<evidence type="ECO:0000313" key="13">
    <source>
        <dbReference type="Proteomes" id="UP001142055"/>
    </source>
</evidence>